<evidence type="ECO:0000313" key="1">
    <source>
        <dbReference type="EMBL" id="SOC21347.1"/>
    </source>
</evidence>
<dbReference type="EMBL" id="OBMM01000003">
    <property type="protein sequence ID" value="SOC21347.1"/>
    <property type="molecule type" value="Genomic_DNA"/>
</dbReference>
<proteinExistence type="predicted"/>
<sequence length="69" mass="7364">MKAQVKSHPKEGDEVTLTKSVASLPAGTTGIIVHDYQDGEAFEVEFSTANKPALTVLIGSFEVTHAARH</sequence>
<gene>
    <name evidence="1" type="ORF">SAMN05428964_103380</name>
</gene>
<reference evidence="1 2" key="1">
    <citation type="submission" date="2017-08" db="EMBL/GenBank/DDBJ databases">
        <authorList>
            <person name="de Groot N.N."/>
        </authorList>
    </citation>
    <scope>NUCLEOTIDE SEQUENCE [LARGE SCALE GENOMIC DNA]</scope>
    <source>
        <strain evidence="1 2">USBA 78</strain>
    </source>
</reference>
<organism evidence="1 2">
    <name type="scientific">Thalassospira xiamenensis</name>
    <dbReference type="NCBI Taxonomy" id="220697"/>
    <lineage>
        <taxon>Bacteria</taxon>
        <taxon>Pseudomonadati</taxon>
        <taxon>Pseudomonadota</taxon>
        <taxon>Alphaproteobacteria</taxon>
        <taxon>Rhodospirillales</taxon>
        <taxon>Thalassospiraceae</taxon>
        <taxon>Thalassospira</taxon>
    </lineage>
</organism>
<evidence type="ECO:0000313" key="2">
    <source>
        <dbReference type="Proteomes" id="UP000219068"/>
    </source>
</evidence>
<evidence type="ECO:0008006" key="3">
    <source>
        <dbReference type="Google" id="ProtNLM"/>
    </source>
</evidence>
<dbReference type="AlphaFoldDB" id="A0A285THB4"/>
<dbReference type="Pfam" id="PF16277">
    <property type="entry name" value="DUF4926"/>
    <property type="match status" value="1"/>
</dbReference>
<dbReference type="InterPro" id="IPR032568">
    <property type="entry name" value="DUF4926"/>
</dbReference>
<dbReference type="Proteomes" id="UP000219068">
    <property type="component" value="Unassembled WGS sequence"/>
</dbReference>
<protein>
    <recommendedName>
        <fullName evidence="3">DUF4926 domain-containing protein</fullName>
    </recommendedName>
</protein>
<name>A0A285THB4_9PROT</name>
<accession>A0A285THB4</accession>